<keyword evidence="3" id="KW-1185">Reference proteome</keyword>
<dbReference type="RefSeq" id="WP_197014775.1">
    <property type="nucleotide sequence ID" value="NZ_BAABES010000009.1"/>
</dbReference>
<feature type="region of interest" description="Disordered" evidence="1">
    <location>
        <begin position="1"/>
        <end position="31"/>
    </location>
</feature>
<organism evidence="2 3">
    <name type="scientific">Actinomadura viridis</name>
    <dbReference type="NCBI Taxonomy" id="58110"/>
    <lineage>
        <taxon>Bacteria</taxon>
        <taxon>Bacillati</taxon>
        <taxon>Actinomycetota</taxon>
        <taxon>Actinomycetes</taxon>
        <taxon>Streptosporangiales</taxon>
        <taxon>Thermomonosporaceae</taxon>
        <taxon>Actinomadura</taxon>
    </lineage>
</organism>
<proteinExistence type="predicted"/>
<sequence>MERRALPPLPRSAEDAPRLGGQLFKRSPHDPIAPDVAELLATIEDRIDTPQTGEVSWGAHSRTIPAAKERLRAGPATYAAAPSDRAQDVGRRLLELQQAKRFNDAEITELAGLSGHVIELAKRIDLEIGSEGEARIEYRFDTLNLGDKPPTPDIDRRIGIQRIHDTANLAKFAFQISPPLQPGEWARVGYICEGGRFEVNHYWRESMPRYCRQYEINIRQRDIDLGGCTATEEHPDGSENSATDSLVWDIEGNDAVMSLTRDYLRPNQAVTLRWEVIREPA</sequence>
<accession>A0A931DTX8</accession>
<reference evidence="2" key="1">
    <citation type="submission" date="2020-11" db="EMBL/GenBank/DDBJ databases">
        <title>Sequencing the genomes of 1000 actinobacteria strains.</title>
        <authorList>
            <person name="Klenk H.-P."/>
        </authorList>
    </citation>
    <scope>NUCLEOTIDE SEQUENCE</scope>
    <source>
        <strain evidence="2">DSM 43175</strain>
    </source>
</reference>
<evidence type="ECO:0000313" key="3">
    <source>
        <dbReference type="Proteomes" id="UP000614047"/>
    </source>
</evidence>
<dbReference type="AlphaFoldDB" id="A0A931DTX8"/>
<protein>
    <submittedName>
        <fullName evidence="2">Uncharacterized protein</fullName>
    </submittedName>
</protein>
<gene>
    <name evidence="2" type="ORF">IW256_006731</name>
</gene>
<comment type="caution">
    <text evidence="2">The sequence shown here is derived from an EMBL/GenBank/DDBJ whole genome shotgun (WGS) entry which is preliminary data.</text>
</comment>
<dbReference type="EMBL" id="JADOUA010000001">
    <property type="protein sequence ID" value="MBG6092618.1"/>
    <property type="molecule type" value="Genomic_DNA"/>
</dbReference>
<dbReference type="Proteomes" id="UP000614047">
    <property type="component" value="Unassembled WGS sequence"/>
</dbReference>
<evidence type="ECO:0000313" key="2">
    <source>
        <dbReference type="EMBL" id="MBG6092618.1"/>
    </source>
</evidence>
<evidence type="ECO:0000256" key="1">
    <source>
        <dbReference type="SAM" id="MobiDB-lite"/>
    </source>
</evidence>
<name>A0A931DTX8_9ACTN</name>